<dbReference type="EMBL" id="BAABLM010000005">
    <property type="protein sequence ID" value="GAA4681029.1"/>
    <property type="molecule type" value="Genomic_DNA"/>
</dbReference>
<name>A0ABP8W4X6_9MICO</name>
<dbReference type="InterPro" id="IPR036249">
    <property type="entry name" value="Thioredoxin-like_sf"/>
</dbReference>
<evidence type="ECO:0000313" key="3">
    <source>
        <dbReference type="EMBL" id="GAA4681029.1"/>
    </source>
</evidence>
<dbReference type="Proteomes" id="UP001501295">
    <property type="component" value="Unassembled WGS sequence"/>
</dbReference>
<keyword evidence="1" id="KW-0472">Membrane</keyword>
<organism evidence="3 4">
    <name type="scientific">Frondihabitans cladoniiphilus</name>
    <dbReference type="NCBI Taxonomy" id="715785"/>
    <lineage>
        <taxon>Bacteria</taxon>
        <taxon>Bacillati</taxon>
        <taxon>Actinomycetota</taxon>
        <taxon>Actinomycetes</taxon>
        <taxon>Micrococcales</taxon>
        <taxon>Microbacteriaceae</taxon>
        <taxon>Frondihabitans</taxon>
    </lineage>
</organism>
<keyword evidence="1" id="KW-1133">Transmembrane helix</keyword>
<dbReference type="RefSeq" id="WP_345376522.1">
    <property type="nucleotide sequence ID" value="NZ_BAABLM010000005.1"/>
</dbReference>
<gene>
    <name evidence="3" type="ORF">GCM10025780_27960</name>
</gene>
<feature type="domain" description="Thioredoxin-like fold" evidence="2">
    <location>
        <begin position="112"/>
        <end position="275"/>
    </location>
</feature>
<accession>A0ABP8W4X6</accession>
<comment type="caution">
    <text evidence="3">The sequence shown here is derived from an EMBL/GenBank/DDBJ whole genome shotgun (WGS) entry which is preliminary data.</text>
</comment>
<sequence>MTNNDRAPKNARREAARETARLQREQEQKRQRRNRFFLQGGIGAAVVVVALVVILVVVNSNSGSTAKVSTEAGPANLPTDGILFTGVNGSVTPTLGSGVAAGATPKPVASSNADGSAKVVTYIDWACPACKQFEATYSSEIQSLVANGTATLEIHPVSILDRSYQNSRYASRAANAAACVANFDPDKFLAVQNEFYDNQPTEGSTGLTDTQIKRLIARGGVVDKKVTTCVDSETYKSWVTAATNRATSDPALVNPTSGGFSTPTVVVNGKRWDNTTDLLSLIKKS</sequence>
<evidence type="ECO:0000256" key="1">
    <source>
        <dbReference type="SAM" id="Phobius"/>
    </source>
</evidence>
<dbReference type="InterPro" id="IPR012336">
    <property type="entry name" value="Thioredoxin-like_fold"/>
</dbReference>
<dbReference type="Gene3D" id="3.40.30.10">
    <property type="entry name" value="Glutaredoxin"/>
    <property type="match status" value="1"/>
</dbReference>
<proteinExistence type="predicted"/>
<keyword evidence="1" id="KW-0812">Transmembrane</keyword>
<evidence type="ECO:0000313" key="4">
    <source>
        <dbReference type="Proteomes" id="UP001501295"/>
    </source>
</evidence>
<dbReference type="SUPFAM" id="SSF52833">
    <property type="entry name" value="Thioredoxin-like"/>
    <property type="match status" value="1"/>
</dbReference>
<feature type="transmembrane region" description="Helical" evidence="1">
    <location>
        <begin position="36"/>
        <end position="58"/>
    </location>
</feature>
<evidence type="ECO:0000259" key="2">
    <source>
        <dbReference type="Pfam" id="PF13462"/>
    </source>
</evidence>
<keyword evidence="4" id="KW-1185">Reference proteome</keyword>
<protein>
    <submittedName>
        <fullName evidence="3">Thioredoxin domain-containing protein</fullName>
    </submittedName>
</protein>
<reference evidence="4" key="1">
    <citation type="journal article" date="2019" name="Int. J. Syst. Evol. Microbiol.">
        <title>The Global Catalogue of Microorganisms (GCM) 10K type strain sequencing project: providing services to taxonomists for standard genome sequencing and annotation.</title>
        <authorList>
            <consortium name="The Broad Institute Genomics Platform"/>
            <consortium name="The Broad Institute Genome Sequencing Center for Infectious Disease"/>
            <person name="Wu L."/>
            <person name="Ma J."/>
        </authorList>
    </citation>
    <scope>NUCLEOTIDE SEQUENCE [LARGE SCALE GENOMIC DNA]</scope>
    <source>
        <strain evidence="4">JCM 18956</strain>
    </source>
</reference>
<dbReference type="Pfam" id="PF13462">
    <property type="entry name" value="Thioredoxin_4"/>
    <property type="match status" value="1"/>
</dbReference>